<dbReference type="EMBL" id="SNZV01000008">
    <property type="protein sequence ID" value="TDS10958.1"/>
    <property type="molecule type" value="Genomic_DNA"/>
</dbReference>
<dbReference type="Proteomes" id="UP000294752">
    <property type="component" value="Unassembled WGS sequence"/>
</dbReference>
<comment type="caution">
    <text evidence="3">The sequence shown here is derived from an EMBL/GenBank/DDBJ whole genome shotgun (WGS) entry which is preliminary data.</text>
</comment>
<dbReference type="Pfam" id="PF03022">
    <property type="entry name" value="MRJP"/>
    <property type="match status" value="1"/>
</dbReference>
<reference evidence="3 4" key="1">
    <citation type="submission" date="2019-03" db="EMBL/GenBank/DDBJ databases">
        <title>Genomic Encyclopedia of Type Strains, Phase III (KMG-III): the genomes of soil and plant-associated and newly described type strains.</title>
        <authorList>
            <person name="Whitman W."/>
        </authorList>
    </citation>
    <scope>NUCLEOTIDE SEQUENCE [LARGE SCALE GENOMIC DNA]</scope>
    <source>
        <strain evidence="3 4">CGMCC 1.12801</strain>
    </source>
</reference>
<dbReference type="InterPro" id="IPR017996">
    <property type="entry name" value="MRJP/yellow-related"/>
</dbReference>
<accession>A0A4R7CTD4</accession>
<evidence type="ECO:0000313" key="4">
    <source>
        <dbReference type="Proteomes" id="UP000294752"/>
    </source>
</evidence>
<dbReference type="AlphaFoldDB" id="A0A4R7CTD4"/>
<dbReference type="PANTHER" id="PTHR10009">
    <property type="entry name" value="PROTEIN YELLOW-RELATED"/>
    <property type="match status" value="1"/>
</dbReference>
<proteinExistence type="predicted"/>
<keyword evidence="4" id="KW-1185">Reference proteome</keyword>
<sequence length="393" mass="43891">MHTYPVDSGTRLTPMNAMSDQVKRQRMKMKEILLFFSLVGLSTMLEAQDLKDPRLEVVASFGKSQPIGVSVSSKNRVFVSFPRREPYVFGLTEISEGQRVAYPSADWNAKNGDPDNHFINVQDIYVDSKDQLWVLDSKPGSGNSVFGKAAGDAKEGQFKLVQIDLASNHVVRQYHFEDLDKTKSGLNDVRIDHDKGLAYLSDPGQAGIVILDLSSGKTRLVLSGATATKAKPDIVLAYEGRAMRDKDGNPFRSNVNGIALTKDNRYFYFKPINDIHLYRIETRYLADTSLSAGELETKVEDMGTTSITHGLLADESGNIYLTSSLDYSIKRWSPDGKIETIVQDSRLIWPDSLGIGSDGYLYFSCAQVNRLPQWNGGEDKTSFPYEVYRVKIK</sequence>
<evidence type="ECO:0000256" key="1">
    <source>
        <dbReference type="ARBA" id="ARBA00004613"/>
    </source>
</evidence>
<dbReference type="GO" id="GO:0005576">
    <property type="term" value="C:extracellular region"/>
    <property type="evidence" value="ECO:0007669"/>
    <property type="project" value="UniProtKB-SubCell"/>
</dbReference>
<dbReference type="InterPro" id="IPR011042">
    <property type="entry name" value="6-blade_b-propeller_TolB-like"/>
</dbReference>
<gene>
    <name evidence="3" type="ORF">B0I21_10815</name>
</gene>
<evidence type="ECO:0000313" key="3">
    <source>
        <dbReference type="EMBL" id="TDS10958.1"/>
    </source>
</evidence>
<evidence type="ECO:0000256" key="2">
    <source>
        <dbReference type="ARBA" id="ARBA00022525"/>
    </source>
</evidence>
<keyword evidence="2" id="KW-0964">Secreted</keyword>
<dbReference type="Gene3D" id="2.120.10.30">
    <property type="entry name" value="TolB, C-terminal domain"/>
    <property type="match status" value="1"/>
</dbReference>
<dbReference type="PANTHER" id="PTHR10009:SF18">
    <property type="entry name" value="PROTEIN YELLOW-LIKE PROTEIN"/>
    <property type="match status" value="1"/>
</dbReference>
<comment type="subcellular location">
    <subcellularLocation>
        <location evidence="1">Secreted</location>
    </subcellularLocation>
</comment>
<protein>
    <submittedName>
        <fullName evidence="3">Major royal jelly protein</fullName>
    </submittedName>
</protein>
<name>A0A4R7CTD4_9SPHI</name>
<organism evidence="3 4">
    <name type="scientific">Sphingobacterium paludis</name>
    <dbReference type="NCBI Taxonomy" id="1476465"/>
    <lineage>
        <taxon>Bacteria</taxon>
        <taxon>Pseudomonadati</taxon>
        <taxon>Bacteroidota</taxon>
        <taxon>Sphingobacteriia</taxon>
        <taxon>Sphingobacteriales</taxon>
        <taxon>Sphingobacteriaceae</taxon>
        <taxon>Sphingobacterium</taxon>
    </lineage>
</organism>
<dbReference type="SUPFAM" id="SSF63829">
    <property type="entry name" value="Calcium-dependent phosphotriesterase"/>
    <property type="match status" value="1"/>
</dbReference>